<keyword evidence="8 9" id="KW-0472">Membrane</keyword>
<protein>
    <recommendedName>
        <fullName evidence="9">Potassium-transporting ATPase potassium-binding subunit</fullName>
    </recommendedName>
    <alternativeName>
        <fullName evidence="9">ATP phosphohydrolase [potassium-transporting] A chain</fullName>
    </alternativeName>
    <alternativeName>
        <fullName evidence="9">Potassium-binding and translocating subunit A</fullName>
    </alternativeName>
    <alternativeName>
        <fullName evidence="9">Potassium-translocating ATPase A chain</fullName>
    </alternativeName>
</protein>
<reference evidence="10 11" key="1">
    <citation type="submission" date="2014-06" db="EMBL/GenBank/DDBJ databases">
        <title>Draft genome sequence of Bacillus gaemokensis JCM 15801 (MCCC 1A00707).</title>
        <authorList>
            <person name="Lai Q."/>
            <person name="Liu Y."/>
            <person name="Shao Z."/>
        </authorList>
    </citation>
    <scope>NUCLEOTIDE SEQUENCE [LARGE SCALE GENOMIC DNA]</scope>
    <source>
        <strain evidence="10 11">JCM 15801</strain>
    </source>
</reference>
<feature type="transmembrane region" description="Helical" evidence="9">
    <location>
        <begin position="129"/>
        <end position="151"/>
    </location>
</feature>
<dbReference type="Pfam" id="PF03814">
    <property type="entry name" value="KdpA"/>
    <property type="match status" value="1"/>
</dbReference>
<dbReference type="NCBIfam" id="TIGR00680">
    <property type="entry name" value="kdpA"/>
    <property type="match status" value="1"/>
</dbReference>
<dbReference type="eggNOG" id="COG2060">
    <property type="taxonomic scope" value="Bacteria"/>
</dbReference>
<evidence type="ECO:0000256" key="5">
    <source>
        <dbReference type="ARBA" id="ARBA00022958"/>
    </source>
</evidence>
<comment type="function">
    <text evidence="9">Part of the high-affinity ATP-driven potassium transport (or Kdp) system, which catalyzes the hydrolysis of ATP coupled with the electrogenic transport of potassium into the cytoplasm. This subunit binds the extracellular potassium ions and delivers the ions to the membrane domain of KdpB through an intramembrane tunnel.</text>
</comment>
<feature type="transmembrane region" description="Helical" evidence="9">
    <location>
        <begin position="245"/>
        <end position="266"/>
    </location>
</feature>
<name>A0A073KQI0_9BACI</name>
<evidence type="ECO:0000256" key="7">
    <source>
        <dbReference type="ARBA" id="ARBA00023065"/>
    </source>
</evidence>
<feature type="transmembrane region" description="Helical" evidence="9">
    <location>
        <begin position="163"/>
        <end position="188"/>
    </location>
</feature>
<evidence type="ECO:0000313" key="11">
    <source>
        <dbReference type="Proteomes" id="UP000027778"/>
    </source>
</evidence>
<keyword evidence="5 9" id="KW-0630">Potassium</keyword>
<keyword evidence="11" id="KW-1185">Reference proteome</keyword>
<evidence type="ECO:0000256" key="9">
    <source>
        <dbReference type="HAMAP-Rule" id="MF_00275"/>
    </source>
</evidence>
<feature type="transmembrane region" description="Helical" evidence="9">
    <location>
        <begin position="368"/>
        <end position="392"/>
    </location>
</feature>
<comment type="caution">
    <text evidence="9">Lacks conserved residue(s) required for the propagation of feature annotation.</text>
</comment>
<keyword evidence="4 9" id="KW-0812">Transmembrane</keyword>
<dbReference type="AlphaFoldDB" id="A0A073KQI0"/>
<keyword evidence="2 9" id="KW-1003">Cell membrane</keyword>
<comment type="subcellular location">
    <subcellularLocation>
        <location evidence="9">Cell membrane</location>
        <topology evidence="9">Multi-pass membrane protein</topology>
    </subcellularLocation>
</comment>
<evidence type="ECO:0000313" key="10">
    <source>
        <dbReference type="EMBL" id="KEK24648.1"/>
    </source>
</evidence>
<dbReference type="EMBL" id="JOTM01000005">
    <property type="protein sequence ID" value="KEK24648.1"/>
    <property type="molecule type" value="Genomic_DNA"/>
</dbReference>
<dbReference type="RefSeq" id="WP_033674006.1">
    <property type="nucleotide sequence ID" value="NZ_JOTM01000005.1"/>
</dbReference>
<proteinExistence type="inferred from homology"/>
<feature type="transmembrane region" description="Helical" evidence="9">
    <location>
        <begin position="60"/>
        <end position="80"/>
    </location>
</feature>
<sequence length="555" mass="59909">MNWLTSLITICLFVIVAKPMGDYIYNAFQCKEAFQKVFGSLEKIIFKVAGIKGHSQSWKQYMLCLIITNCFFILVVYSIFRLQGVLPLNPNHFLGLEPTLAFHTAITFMTNANLQHYGGESSLSYFSQMVGVTFMMFAAPATSLAIGITFIRALAGKKIGNFFVDFVQSITRILLPISFATSLIFVALGTPQTLDSTIVVKTLEGTMQGIPRGPVASLLSIKELGDNGGGFFGTVSAHPFENPNMISNVLQMMLQMLIPMAFPFAYGRMVGNRKQGKMFFVSMLILFIVGFCMLAISELKGNPLLNQLGIESSQGNMEGKEMRLGVISSALYATVTSASGTGGVNTTHDTLTPIGGMVPLVNMLLGTVFGGIGLGFINVIMYAMFAVFLAGLMVGRTPEFLNKKLEGKEMKLIAITIVAQPVLILGAAAIAFSTNLGTEAISNPGFHGLTQVIYEYTSSAVNNGSGFEGLRDNTPFWNISTGIVMYIGRYLGVITMLAVAVGLKRKKVVPETIGTFKTDGRLFGGILLGTIFIVGALTFLPVLVLGPIAEFLEIS</sequence>
<dbReference type="Proteomes" id="UP000027778">
    <property type="component" value="Unassembled WGS sequence"/>
</dbReference>
<comment type="caution">
    <text evidence="10">The sequence shown here is derived from an EMBL/GenBank/DDBJ whole genome shotgun (WGS) entry which is preliminary data.</text>
</comment>
<evidence type="ECO:0000256" key="1">
    <source>
        <dbReference type="ARBA" id="ARBA00022448"/>
    </source>
</evidence>
<keyword evidence="6 9" id="KW-1133">Transmembrane helix</keyword>
<dbReference type="GO" id="GO:0005886">
    <property type="term" value="C:plasma membrane"/>
    <property type="evidence" value="ECO:0007669"/>
    <property type="project" value="UniProtKB-SubCell"/>
</dbReference>
<evidence type="ECO:0000256" key="3">
    <source>
        <dbReference type="ARBA" id="ARBA00022538"/>
    </source>
</evidence>
<evidence type="ECO:0000256" key="4">
    <source>
        <dbReference type="ARBA" id="ARBA00022692"/>
    </source>
</evidence>
<accession>A0A073KQI0</accession>
<dbReference type="PANTHER" id="PTHR30607">
    <property type="entry name" value="POTASSIUM-TRANSPORTING ATPASE A CHAIN"/>
    <property type="match status" value="1"/>
</dbReference>
<feature type="transmembrane region" description="Helical" evidence="9">
    <location>
        <begin position="278"/>
        <end position="296"/>
    </location>
</feature>
<dbReference type="OrthoDB" id="9763796at2"/>
<comment type="similarity">
    <text evidence="9">Belongs to the KdpA family.</text>
</comment>
<feature type="transmembrane region" description="Helical" evidence="9">
    <location>
        <begin position="412"/>
        <end position="432"/>
    </location>
</feature>
<dbReference type="PIRSF" id="PIRSF001294">
    <property type="entry name" value="K_ATPaseA"/>
    <property type="match status" value="1"/>
</dbReference>
<comment type="subunit">
    <text evidence="9">The system is composed of three essential subunits: KdpA, KdpB and KdpC.</text>
</comment>
<evidence type="ECO:0000256" key="6">
    <source>
        <dbReference type="ARBA" id="ARBA00022989"/>
    </source>
</evidence>
<feature type="transmembrane region" description="Helical" evidence="9">
    <location>
        <begin position="483"/>
        <end position="503"/>
    </location>
</feature>
<organism evidence="10 11">
    <name type="scientific">Bacillus gaemokensis</name>
    <dbReference type="NCBI Taxonomy" id="574375"/>
    <lineage>
        <taxon>Bacteria</taxon>
        <taxon>Bacillati</taxon>
        <taxon>Bacillota</taxon>
        <taxon>Bacilli</taxon>
        <taxon>Bacillales</taxon>
        <taxon>Bacillaceae</taxon>
        <taxon>Bacillus</taxon>
        <taxon>Bacillus cereus group</taxon>
    </lineage>
</organism>
<dbReference type="GO" id="GO:0030955">
    <property type="term" value="F:potassium ion binding"/>
    <property type="evidence" value="ECO:0007669"/>
    <property type="project" value="UniProtKB-UniRule"/>
</dbReference>
<evidence type="ECO:0000256" key="8">
    <source>
        <dbReference type="ARBA" id="ARBA00023136"/>
    </source>
</evidence>
<gene>
    <name evidence="9" type="primary">kdpA</name>
    <name evidence="10" type="ORF">BAGA_23545</name>
</gene>
<dbReference type="STRING" id="574375.AZF08_08690"/>
<dbReference type="HAMAP" id="MF_00275">
    <property type="entry name" value="KdpA"/>
    <property type="match status" value="1"/>
</dbReference>
<keyword evidence="3 9" id="KW-0633">Potassium transport</keyword>
<dbReference type="GO" id="GO:0008556">
    <property type="term" value="F:P-type potassium transmembrane transporter activity"/>
    <property type="evidence" value="ECO:0007669"/>
    <property type="project" value="InterPro"/>
</dbReference>
<feature type="transmembrane region" description="Helical" evidence="9">
    <location>
        <begin position="523"/>
        <end position="549"/>
    </location>
</feature>
<evidence type="ECO:0000256" key="2">
    <source>
        <dbReference type="ARBA" id="ARBA00022475"/>
    </source>
</evidence>
<dbReference type="PANTHER" id="PTHR30607:SF2">
    <property type="entry name" value="POTASSIUM-TRANSPORTING ATPASE POTASSIUM-BINDING SUBUNIT"/>
    <property type="match status" value="1"/>
</dbReference>
<keyword evidence="1 9" id="KW-0813">Transport</keyword>
<dbReference type="InterPro" id="IPR004623">
    <property type="entry name" value="KdpA"/>
</dbReference>
<keyword evidence="7 9" id="KW-0406">Ion transport</keyword>